<gene>
    <name evidence="7 11" type="primary">murD</name>
    <name evidence="11" type="ORF">EZE20_15440</name>
</gene>
<dbReference type="EMBL" id="SMJU01000009">
    <property type="protein sequence ID" value="TDB63689.1"/>
    <property type="molecule type" value="Genomic_DNA"/>
</dbReference>
<comment type="similarity">
    <text evidence="7">Belongs to the MurCDEF family.</text>
</comment>
<dbReference type="Gene3D" id="3.90.190.20">
    <property type="entry name" value="Mur ligase, C-terminal domain"/>
    <property type="match status" value="1"/>
</dbReference>
<evidence type="ECO:0000256" key="1">
    <source>
        <dbReference type="ARBA" id="ARBA00004496"/>
    </source>
</evidence>
<dbReference type="RefSeq" id="WP_132119244.1">
    <property type="nucleotide sequence ID" value="NZ_SMJU01000009.1"/>
</dbReference>
<dbReference type="InterPro" id="IPR004101">
    <property type="entry name" value="Mur_ligase_C"/>
</dbReference>
<evidence type="ECO:0000256" key="6">
    <source>
        <dbReference type="ARBA" id="ARBA00022840"/>
    </source>
</evidence>
<evidence type="ECO:0000256" key="2">
    <source>
        <dbReference type="ARBA" id="ARBA00004752"/>
    </source>
</evidence>
<dbReference type="GO" id="GO:0008360">
    <property type="term" value="P:regulation of cell shape"/>
    <property type="evidence" value="ECO:0007669"/>
    <property type="project" value="UniProtKB-KW"/>
</dbReference>
<keyword evidence="7 8" id="KW-0132">Cell division</keyword>
<organism evidence="11 12">
    <name type="scientific">Arundinibacter roseus</name>
    <dbReference type="NCBI Taxonomy" id="2070510"/>
    <lineage>
        <taxon>Bacteria</taxon>
        <taxon>Pseudomonadati</taxon>
        <taxon>Bacteroidota</taxon>
        <taxon>Cytophagia</taxon>
        <taxon>Cytophagales</taxon>
        <taxon>Spirosomataceae</taxon>
        <taxon>Arundinibacter</taxon>
    </lineage>
</organism>
<dbReference type="PANTHER" id="PTHR43692:SF1">
    <property type="entry name" value="UDP-N-ACETYLMURAMOYLALANINE--D-GLUTAMATE LIGASE"/>
    <property type="match status" value="1"/>
</dbReference>
<feature type="domain" description="Mur ligase central" evidence="10">
    <location>
        <begin position="109"/>
        <end position="288"/>
    </location>
</feature>
<keyword evidence="7 8" id="KW-0131">Cell cycle</keyword>
<dbReference type="InterPro" id="IPR013221">
    <property type="entry name" value="Mur_ligase_cen"/>
</dbReference>
<keyword evidence="7 8" id="KW-0573">Peptidoglycan synthesis</keyword>
<dbReference type="HAMAP" id="MF_00639">
    <property type="entry name" value="MurD"/>
    <property type="match status" value="1"/>
</dbReference>
<dbReference type="Proteomes" id="UP000295706">
    <property type="component" value="Unassembled WGS sequence"/>
</dbReference>
<evidence type="ECO:0000256" key="7">
    <source>
        <dbReference type="HAMAP-Rule" id="MF_00639"/>
    </source>
</evidence>
<keyword evidence="7 8" id="KW-0133">Cell shape</keyword>
<proteinExistence type="inferred from homology"/>
<dbReference type="Gene3D" id="3.40.50.720">
    <property type="entry name" value="NAD(P)-binding Rossmann-like Domain"/>
    <property type="match status" value="1"/>
</dbReference>
<dbReference type="GO" id="GO:0071555">
    <property type="term" value="P:cell wall organization"/>
    <property type="evidence" value="ECO:0007669"/>
    <property type="project" value="UniProtKB-KW"/>
</dbReference>
<dbReference type="InterPro" id="IPR005762">
    <property type="entry name" value="MurD"/>
</dbReference>
<name>A0A4R4KBV2_9BACT</name>
<dbReference type="Pfam" id="PF02875">
    <property type="entry name" value="Mur_ligase_C"/>
    <property type="match status" value="1"/>
</dbReference>
<dbReference type="GO" id="GO:0008764">
    <property type="term" value="F:UDP-N-acetylmuramoylalanine-D-glutamate ligase activity"/>
    <property type="evidence" value="ECO:0007669"/>
    <property type="project" value="UniProtKB-UniRule"/>
</dbReference>
<keyword evidence="12" id="KW-1185">Reference proteome</keyword>
<dbReference type="EC" id="6.3.2.9" evidence="7 8"/>
<dbReference type="InterPro" id="IPR036565">
    <property type="entry name" value="Mur-like_cat_sf"/>
</dbReference>
<dbReference type="Pfam" id="PF08245">
    <property type="entry name" value="Mur_ligase_M"/>
    <property type="match status" value="1"/>
</dbReference>
<evidence type="ECO:0000259" key="10">
    <source>
        <dbReference type="Pfam" id="PF08245"/>
    </source>
</evidence>
<dbReference type="Pfam" id="PF21377">
    <property type="entry name" value="MurD_N"/>
    <property type="match status" value="1"/>
</dbReference>
<dbReference type="GO" id="GO:0005737">
    <property type="term" value="C:cytoplasm"/>
    <property type="evidence" value="ECO:0007669"/>
    <property type="project" value="UniProtKB-SubCell"/>
</dbReference>
<dbReference type="AlphaFoldDB" id="A0A4R4KBV2"/>
<comment type="catalytic activity">
    <reaction evidence="7 8">
        <text>UDP-N-acetyl-alpha-D-muramoyl-L-alanine + D-glutamate + ATP = UDP-N-acetyl-alpha-D-muramoyl-L-alanyl-D-glutamate + ADP + phosphate + H(+)</text>
        <dbReference type="Rhea" id="RHEA:16429"/>
        <dbReference type="ChEBI" id="CHEBI:15378"/>
        <dbReference type="ChEBI" id="CHEBI:29986"/>
        <dbReference type="ChEBI" id="CHEBI:30616"/>
        <dbReference type="ChEBI" id="CHEBI:43474"/>
        <dbReference type="ChEBI" id="CHEBI:83898"/>
        <dbReference type="ChEBI" id="CHEBI:83900"/>
        <dbReference type="ChEBI" id="CHEBI:456216"/>
        <dbReference type="EC" id="6.3.2.9"/>
    </reaction>
</comment>
<accession>A0A4R4KBV2</accession>
<dbReference type="InterPro" id="IPR036615">
    <property type="entry name" value="Mur_ligase_C_dom_sf"/>
</dbReference>
<keyword evidence="5 7" id="KW-0547">Nucleotide-binding</keyword>
<evidence type="ECO:0000256" key="3">
    <source>
        <dbReference type="ARBA" id="ARBA00022490"/>
    </source>
</evidence>
<dbReference type="GO" id="GO:0009252">
    <property type="term" value="P:peptidoglycan biosynthetic process"/>
    <property type="evidence" value="ECO:0007669"/>
    <property type="project" value="UniProtKB-UniRule"/>
</dbReference>
<feature type="domain" description="Mur ligase C-terminal" evidence="9">
    <location>
        <begin position="310"/>
        <end position="423"/>
    </location>
</feature>
<dbReference type="GO" id="GO:0051301">
    <property type="term" value="P:cell division"/>
    <property type="evidence" value="ECO:0007669"/>
    <property type="project" value="UniProtKB-KW"/>
</dbReference>
<keyword evidence="3 7" id="KW-0963">Cytoplasm</keyword>
<comment type="subcellular location">
    <subcellularLocation>
        <location evidence="1 7 8">Cytoplasm</location>
    </subcellularLocation>
</comment>
<dbReference type="GO" id="GO:0005524">
    <property type="term" value="F:ATP binding"/>
    <property type="evidence" value="ECO:0007669"/>
    <property type="project" value="UniProtKB-UniRule"/>
</dbReference>
<comment type="caution">
    <text evidence="11">The sequence shown here is derived from an EMBL/GenBank/DDBJ whole genome shotgun (WGS) entry which is preliminary data.</text>
</comment>
<sequence>MEGTELVILGGGESGVGAALLAKSLGMRVFVSDSNPLQEKYRNILKREAIPFEEGCHTEDRVFSATEVIKSPGIPDDAPLVAEVYRRNISVISEIEFASRYTDSTLIGITGSNGKTTTTLLIYHLLAQAGLSVGLAGNIGDSFARQIMEGKKEVYVLELSSFQLDNMYQFRADVAVLLNITPDHLDRYRYDFQKYVDSKFRITQNQTEADEFIYFSDSHPIPVELVKRPFHAKQLPISLSRQVSEGGFLIDETLIVKRADVEFRIQRNELPIQGPHNAVNAMAAILVAQRMGLTDEQIINGLRTFKNAPHRLELVGVYDGVSYINDSKATNVDSVYYALGSFDRPIILIAGGVDKGNDYSQIKELVQKKVKGLIVIGKDTTKLMTYFSDIVPQIYSTDSLEEALVMAKSWSVPYDVVLLSPACASFDMFKNYVDRGDQFRSQVQNMFTKN</sequence>
<dbReference type="Gene3D" id="3.40.1190.10">
    <property type="entry name" value="Mur-like, catalytic domain"/>
    <property type="match status" value="1"/>
</dbReference>
<evidence type="ECO:0000256" key="4">
    <source>
        <dbReference type="ARBA" id="ARBA00022598"/>
    </source>
</evidence>
<keyword evidence="4 7" id="KW-0436">Ligase</keyword>
<keyword evidence="7 8" id="KW-0961">Cell wall biogenesis/degradation</keyword>
<evidence type="ECO:0000259" key="9">
    <source>
        <dbReference type="Pfam" id="PF02875"/>
    </source>
</evidence>
<dbReference type="OrthoDB" id="9809796at2"/>
<dbReference type="PRINTS" id="PR00411">
    <property type="entry name" value="PNDRDTASEI"/>
</dbReference>
<evidence type="ECO:0000256" key="8">
    <source>
        <dbReference type="RuleBase" id="RU003664"/>
    </source>
</evidence>
<evidence type="ECO:0000313" key="11">
    <source>
        <dbReference type="EMBL" id="TDB63689.1"/>
    </source>
</evidence>
<protein>
    <recommendedName>
        <fullName evidence="7 8">UDP-N-acetylmuramoylalanine--D-glutamate ligase</fullName>
        <ecNumber evidence="7 8">6.3.2.9</ecNumber>
    </recommendedName>
    <alternativeName>
        <fullName evidence="7">D-glutamic acid-adding enzyme</fullName>
    </alternativeName>
    <alternativeName>
        <fullName evidence="7">UDP-N-acetylmuramoyl-L-alanyl-D-glutamate synthetase</fullName>
    </alternativeName>
</protein>
<keyword evidence="6 7" id="KW-0067">ATP-binding</keyword>
<feature type="binding site" evidence="7">
    <location>
        <begin position="111"/>
        <end position="117"/>
    </location>
    <ligand>
        <name>ATP</name>
        <dbReference type="ChEBI" id="CHEBI:30616"/>
    </ligand>
</feature>
<reference evidence="11 12" key="1">
    <citation type="submission" date="2019-02" db="EMBL/GenBank/DDBJ databases">
        <title>Arundinibacter roseus gen. nov., sp. nov., a new member of the family Cytophagaceae.</title>
        <authorList>
            <person name="Szuroczki S."/>
            <person name="Khayer B."/>
            <person name="Sproer C."/>
            <person name="Toumi M."/>
            <person name="Szabo A."/>
            <person name="Felfoldi T."/>
            <person name="Schumann P."/>
            <person name="Toth E."/>
        </authorList>
    </citation>
    <scope>NUCLEOTIDE SEQUENCE [LARGE SCALE GENOMIC DNA]</scope>
    <source>
        <strain evidence="11 12">DMA-k-7a</strain>
    </source>
</reference>
<comment type="function">
    <text evidence="7 8">Cell wall formation. Catalyzes the addition of glutamate to the nucleotide precursor UDP-N-acetylmuramoyl-L-alanine (UMA).</text>
</comment>
<dbReference type="UniPathway" id="UPA00219"/>
<dbReference type="SUPFAM" id="SSF53623">
    <property type="entry name" value="MurD-like peptide ligases, catalytic domain"/>
    <property type="match status" value="1"/>
</dbReference>
<evidence type="ECO:0000256" key="5">
    <source>
        <dbReference type="ARBA" id="ARBA00022741"/>
    </source>
</evidence>
<dbReference type="SUPFAM" id="SSF51984">
    <property type="entry name" value="MurCD N-terminal domain"/>
    <property type="match status" value="1"/>
</dbReference>
<evidence type="ECO:0000313" key="12">
    <source>
        <dbReference type="Proteomes" id="UP000295706"/>
    </source>
</evidence>
<dbReference type="NCBIfam" id="TIGR01087">
    <property type="entry name" value="murD"/>
    <property type="match status" value="1"/>
</dbReference>
<dbReference type="PANTHER" id="PTHR43692">
    <property type="entry name" value="UDP-N-ACETYLMURAMOYLALANINE--D-GLUTAMATE LIGASE"/>
    <property type="match status" value="1"/>
</dbReference>
<comment type="pathway">
    <text evidence="2 7 8">Cell wall biogenesis; peptidoglycan biosynthesis.</text>
</comment>
<dbReference type="SUPFAM" id="SSF53244">
    <property type="entry name" value="MurD-like peptide ligases, peptide-binding domain"/>
    <property type="match status" value="1"/>
</dbReference>